<accession>A0A7C9M9M3</accession>
<protein>
    <submittedName>
        <fullName evidence="1">Glycine zipper family protein</fullName>
    </submittedName>
</protein>
<dbReference type="AlphaFoldDB" id="A0A7C9M9M3"/>
<proteinExistence type="predicted"/>
<name>A0A7C9M9M3_9RHOB</name>
<evidence type="ECO:0000313" key="2">
    <source>
        <dbReference type="Proteomes" id="UP000480350"/>
    </source>
</evidence>
<comment type="caution">
    <text evidence="1">The sequence shown here is derived from an EMBL/GenBank/DDBJ whole genome shotgun (WGS) entry which is preliminary data.</text>
</comment>
<evidence type="ECO:0000313" key="1">
    <source>
        <dbReference type="EMBL" id="MXQ07373.1"/>
    </source>
</evidence>
<sequence>MKHIKRTLYILPILVSACSDSGANYTPILDGSPTVAFRSDLAACQSLARDQRQFDQETAGATVLGAGAGALLGAASDDGDALGGAVAGALAGGVASAVNANDRREAIVIECLRGRGHRVVG</sequence>
<dbReference type="PROSITE" id="PS51257">
    <property type="entry name" value="PROKAR_LIPOPROTEIN"/>
    <property type="match status" value="1"/>
</dbReference>
<gene>
    <name evidence="1" type="ORF">GQ651_05885</name>
</gene>
<organism evidence="1 2">
    <name type="scientific">Kangsaoukella pontilimi</name>
    <dbReference type="NCBI Taxonomy" id="2691042"/>
    <lineage>
        <taxon>Bacteria</taxon>
        <taxon>Pseudomonadati</taxon>
        <taxon>Pseudomonadota</taxon>
        <taxon>Alphaproteobacteria</taxon>
        <taxon>Rhodobacterales</taxon>
        <taxon>Paracoccaceae</taxon>
        <taxon>Kangsaoukella</taxon>
    </lineage>
</organism>
<reference evidence="1 2" key="1">
    <citation type="submission" date="2019-12" db="EMBL/GenBank/DDBJ databases">
        <authorList>
            <person name="Lee S.D."/>
        </authorList>
    </citation>
    <scope>NUCLEOTIDE SEQUENCE [LARGE SCALE GENOMIC DNA]</scope>
    <source>
        <strain evidence="1 2">GH1-50</strain>
    </source>
</reference>
<dbReference type="Proteomes" id="UP000480350">
    <property type="component" value="Unassembled WGS sequence"/>
</dbReference>
<dbReference type="RefSeq" id="WP_160763248.1">
    <property type="nucleotide sequence ID" value="NZ_WUPT01000001.1"/>
</dbReference>
<keyword evidence="2" id="KW-1185">Reference proteome</keyword>
<reference evidence="1 2" key="2">
    <citation type="submission" date="2020-03" db="EMBL/GenBank/DDBJ databases">
        <title>Kangsaoukella pontilimi gen. nov., sp. nov., a new member of the family Rhodobacteraceae isolated from a tidal mudflat.</title>
        <authorList>
            <person name="Kim I.S."/>
        </authorList>
    </citation>
    <scope>NUCLEOTIDE SEQUENCE [LARGE SCALE GENOMIC DNA]</scope>
    <source>
        <strain evidence="1 2">GH1-50</strain>
    </source>
</reference>
<dbReference type="EMBL" id="WUPT01000001">
    <property type="protein sequence ID" value="MXQ07373.1"/>
    <property type="molecule type" value="Genomic_DNA"/>
</dbReference>